<dbReference type="AlphaFoldDB" id="A3M0H6"/>
<feature type="domain" description="Myb-like" evidence="3">
    <location>
        <begin position="496"/>
        <end position="544"/>
    </location>
</feature>
<evidence type="ECO:0000256" key="1">
    <source>
        <dbReference type="SAM" id="Coils"/>
    </source>
</evidence>
<reference evidence="4 5" key="1">
    <citation type="journal article" date="2007" name="Nat. Biotechnol.">
        <title>Genome sequence of the lignocellulose-bioconverting and xylose-fermenting yeast Pichia stipitis.</title>
        <authorList>
            <person name="Jeffries T.W."/>
            <person name="Grigoriev I.V."/>
            <person name="Grimwood J."/>
            <person name="Laplaza J.M."/>
            <person name="Aerts A."/>
            <person name="Salamov A."/>
            <person name="Schmutz J."/>
            <person name="Lindquist E."/>
            <person name="Dehal P."/>
            <person name="Shapiro H."/>
            <person name="Jin Y.S."/>
            <person name="Passoth V."/>
            <person name="Richardson P.M."/>
        </authorList>
    </citation>
    <scope>NUCLEOTIDE SEQUENCE [LARGE SCALE GENOMIC DNA]</scope>
    <source>
        <strain evidence="5">ATCC 58785 / CBS 6054 / NBRC 10063 / NRRL Y-11545</strain>
    </source>
</reference>
<dbReference type="GO" id="GO:0001156">
    <property type="term" value="F:TFIIIC-class transcription factor complex binding"/>
    <property type="evidence" value="ECO:0007669"/>
    <property type="project" value="TreeGrafter"/>
</dbReference>
<feature type="compositionally biased region" description="Basic and acidic residues" evidence="2">
    <location>
        <begin position="123"/>
        <end position="134"/>
    </location>
</feature>
<dbReference type="GO" id="GO:0000126">
    <property type="term" value="C:transcription factor TFIIIB complex"/>
    <property type="evidence" value="ECO:0007669"/>
    <property type="project" value="InterPro"/>
</dbReference>
<accession>A3M0H6</accession>
<dbReference type="PANTHER" id="PTHR22929">
    <property type="entry name" value="RNA POLYMERASE III TRANSCRIPTION INITIATION FACTOR B"/>
    <property type="match status" value="1"/>
</dbReference>
<dbReference type="SUPFAM" id="SSF46689">
    <property type="entry name" value="Homeodomain-like"/>
    <property type="match status" value="1"/>
</dbReference>
<feature type="compositionally biased region" description="Basic and acidic residues" evidence="2">
    <location>
        <begin position="150"/>
        <end position="160"/>
    </location>
</feature>
<feature type="coiled-coil region" evidence="1">
    <location>
        <begin position="575"/>
        <end position="614"/>
    </location>
</feature>
<dbReference type="GO" id="GO:0000995">
    <property type="term" value="F:RNA polymerase III general transcription initiation factor activity"/>
    <property type="evidence" value="ECO:0007669"/>
    <property type="project" value="InterPro"/>
</dbReference>
<feature type="compositionally biased region" description="Low complexity" evidence="2">
    <location>
        <begin position="232"/>
        <end position="244"/>
    </location>
</feature>
<dbReference type="InterPro" id="IPR009057">
    <property type="entry name" value="Homeodomain-like_sf"/>
</dbReference>
<gene>
    <name evidence="4" type="ORF">PICST_64595</name>
</gene>
<feature type="region of interest" description="Disordered" evidence="2">
    <location>
        <begin position="19"/>
        <end position="265"/>
    </location>
</feature>
<dbReference type="PIRSF" id="PIRSF037327">
    <property type="entry name" value="TFIIIB_Bdp1_fun"/>
    <property type="match status" value="1"/>
</dbReference>
<dbReference type="InterPro" id="IPR017174">
    <property type="entry name" value="Bdp1_fungi"/>
</dbReference>
<evidence type="ECO:0000256" key="2">
    <source>
        <dbReference type="SAM" id="MobiDB-lite"/>
    </source>
</evidence>
<dbReference type="OMA" id="YKALSTW"/>
<dbReference type="InParanoid" id="A3M0H6"/>
<organism evidence="4 5">
    <name type="scientific">Scheffersomyces stipitis (strain ATCC 58785 / CBS 6054 / NBRC 10063 / NRRL Y-11545)</name>
    <name type="common">Yeast</name>
    <name type="synonym">Pichia stipitis</name>
    <dbReference type="NCBI Taxonomy" id="322104"/>
    <lineage>
        <taxon>Eukaryota</taxon>
        <taxon>Fungi</taxon>
        <taxon>Dikarya</taxon>
        <taxon>Ascomycota</taxon>
        <taxon>Saccharomycotina</taxon>
        <taxon>Pichiomycetes</taxon>
        <taxon>Debaryomycetaceae</taxon>
        <taxon>Scheffersomyces</taxon>
    </lineage>
</organism>
<name>A3M0H6_PICST</name>
<dbReference type="InterPro" id="IPR001005">
    <property type="entry name" value="SANT/Myb"/>
</dbReference>
<evidence type="ECO:0000259" key="3">
    <source>
        <dbReference type="SMART" id="SM00717"/>
    </source>
</evidence>
<protein>
    <recommendedName>
        <fullName evidence="3">Myb-like domain-containing protein</fullName>
    </recommendedName>
</protein>
<proteinExistence type="predicted"/>
<dbReference type="eggNOG" id="KOG2009">
    <property type="taxonomic scope" value="Eukaryota"/>
</dbReference>
<dbReference type="SMART" id="SM00717">
    <property type="entry name" value="SANT"/>
    <property type="match status" value="1"/>
</dbReference>
<dbReference type="Pfam" id="PF15963">
    <property type="entry name" value="Myb_DNA-bind_7"/>
    <property type="match status" value="1"/>
</dbReference>
<dbReference type="EMBL" id="CP000502">
    <property type="protein sequence ID" value="ABN68527.2"/>
    <property type="molecule type" value="Genomic_DNA"/>
</dbReference>
<dbReference type="Proteomes" id="UP000002258">
    <property type="component" value="Chromosome 8"/>
</dbReference>
<dbReference type="GO" id="GO:0070898">
    <property type="term" value="P:RNA polymerase III preinitiation complex assembly"/>
    <property type="evidence" value="ECO:0007669"/>
    <property type="project" value="TreeGrafter"/>
</dbReference>
<dbReference type="STRING" id="322104.A3M0H6"/>
<feature type="compositionally biased region" description="Low complexity" evidence="2">
    <location>
        <begin position="171"/>
        <end position="184"/>
    </location>
</feature>
<dbReference type="InterPro" id="IPR039467">
    <property type="entry name" value="TFIIIB_B''_Myb"/>
</dbReference>
<keyword evidence="5" id="KW-1185">Reference proteome</keyword>
<dbReference type="OrthoDB" id="272624at2759"/>
<feature type="compositionally biased region" description="Polar residues" evidence="2">
    <location>
        <begin position="76"/>
        <end position="106"/>
    </location>
</feature>
<dbReference type="HOGENOM" id="CLU_021041_0_0_1"/>
<evidence type="ECO:0000313" key="4">
    <source>
        <dbReference type="EMBL" id="ABN68527.2"/>
    </source>
</evidence>
<dbReference type="KEGG" id="pic:PICST_64595"/>
<dbReference type="Gene3D" id="1.20.58.1880">
    <property type="match status" value="1"/>
</dbReference>
<dbReference type="PANTHER" id="PTHR22929:SF0">
    <property type="entry name" value="TRANSCRIPTION FACTOR TFIIIB COMPONENT B'' HOMOLOG"/>
    <property type="match status" value="1"/>
</dbReference>
<sequence length="656" mass="74095">MSSIVKKGTHFAPKIKKKVIRRKNSSVSGGITPPATQVHKPSQDGFTIPGMEKTMSAIEAEDQDVVPQESLKTLLPPQTATPESTQPVVNNENNNKPSFKFSLTNESPKKPELVAEEDIDPMDTSKRLDEDKPSESYQNAEEFSDNSDDEVFKLPEENQMSRRQSSVRRLSGITSTTIRSRSGSVSLKPPSVSEADSQYVPARINIPVAKSTKRRRSSAPIRPSEKRAKIRANIAANPATAADQIEADEADERARAEAREAPTSNVNSEYVVAVDPESKRLRKYRLKSKDEVEQKIEELPKISDQTQHAELVPIAPPILETTIENIRQLPNTVKNEDVGLYAGIEIEVDTMTMRDLCKPSLPIGKTSSNFTSVQLAEVALKKKRDDRRRYRDLARIERKPVEEIEAREEERGKNLNESDKNSNAKVAKSILDGDDEPSQPSGGLQLNLDAEGRISLDTDSTVVSRHLKADNSGLKVEIANEFESPIISSTYSKRRHTDRWTNDEMIQFYQALSTFGTDFSLIAQLFPYRSRKQIKMKFNLEEKKFPEVVEMALKRKLPANFEAYCSSADKKIETLEHYNIQLQQVRIEHEESMAQIAQEKERAIREDAEESRRREIEIRTGSKPMTRAERIKELRKNEMVVGSVDDVKKHQDAETV</sequence>
<evidence type="ECO:0000313" key="5">
    <source>
        <dbReference type="Proteomes" id="UP000002258"/>
    </source>
</evidence>
<dbReference type="FunCoup" id="A3M0H6">
    <property type="interactions" value="108"/>
</dbReference>
<dbReference type="GeneID" id="4841151"/>
<dbReference type="CDD" id="cd00167">
    <property type="entry name" value="SANT"/>
    <property type="match status" value="1"/>
</dbReference>
<feature type="region of interest" description="Disordered" evidence="2">
    <location>
        <begin position="430"/>
        <end position="449"/>
    </location>
</feature>
<keyword evidence="1" id="KW-0175">Coiled coil</keyword>
<dbReference type="RefSeq" id="XP_001386556.2">
    <property type="nucleotide sequence ID" value="XM_001386519.1"/>
</dbReference>